<accession>A0A975S820</accession>
<keyword evidence="1" id="KW-0812">Transmembrane</keyword>
<dbReference type="AlphaFoldDB" id="A0A975S820"/>
<protein>
    <submittedName>
        <fullName evidence="2">DUF3093 domain-containing protein</fullName>
    </submittedName>
</protein>
<feature type="transmembrane region" description="Helical" evidence="1">
    <location>
        <begin position="23"/>
        <end position="41"/>
    </location>
</feature>
<proteinExistence type="predicted"/>
<keyword evidence="1" id="KW-0472">Membrane</keyword>
<dbReference type="Proteomes" id="UP000680588">
    <property type="component" value="Chromosome"/>
</dbReference>
<evidence type="ECO:0000313" key="2">
    <source>
        <dbReference type="EMBL" id="QWQ37526.1"/>
    </source>
</evidence>
<evidence type="ECO:0000256" key="1">
    <source>
        <dbReference type="SAM" id="Phobius"/>
    </source>
</evidence>
<dbReference type="KEGG" id="asun:KG104_07290"/>
<dbReference type="InterPro" id="IPR021443">
    <property type="entry name" value="DUF3093"/>
</dbReference>
<dbReference type="EMBL" id="CP076456">
    <property type="protein sequence ID" value="QWQ37526.1"/>
    <property type="molecule type" value="Genomic_DNA"/>
</dbReference>
<dbReference type="RefSeq" id="WP_104054620.1">
    <property type="nucleotide sequence ID" value="NZ_CP076456.1"/>
</dbReference>
<keyword evidence="1" id="KW-1133">Transmembrane helix</keyword>
<evidence type="ECO:0000313" key="3">
    <source>
        <dbReference type="Proteomes" id="UP000680588"/>
    </source>
</evidence>
<gene>
    <name evidence="2" type="ORF">KG104_07290</name>
</gene>
<dbReference type="Pfam" id="PF11292">
    <property type="entry name" value="DUF3093"/>
    <property type="match status" value="1"/>
</dbReference>
<feature type="transmembrane region" description="Helical" evidence="1">
    <location>
        <begin position="48"/>
        <end position="66"/>
    </location>
</feature>
<name>A0A975S820_9MICC</name>
<keyword evidence="3" id="KW-1185">Reference proteome</keyword>
<organism evidence="2 3">
    <name type="scientific">Arthrobacter sunyaminii</name>
    <dbReference type="NCBI Taxonomy" id="2816859"/>
    <lineage>
        <taxon>Bacteria</taxon>
        <taxon>Bacillati</taxon>
        <taxon>Actinomycetota</taxon>
        <taxon>Actinomycetes</taxon>
        <taxon>Micrococcales</taxon>
        <taxon>Micrococcaceae</taxon>
        <taxon>Arthrobacter</taxon>
    </lineage>
</organism>
<reference evidence="2" key="1">
    <citation type="submission" date="2021-06" db="EMBL/GenBank/DDBJ databases">
        <title>Novel species in genus Arthrobacter.</title>
        <authorList>
            <person name="Zhang G."/>
        </authorList>
    </citation>
    <scope>NUCLEOTIDE SEQUENCE</scope>
    <source>
        <strain evidence="2">Zg-ZUI122</strain>
    </source>
</reference>
<sequence length="154" mass="16813">MSSPSAQTPASTVLYSERLLPSFWIWVMVLGVSASSILVFVPISMETGIIAAVVVAVILTVLLLLSTPTIRVTPDTLQVGKAEIERVHIGSVEGFRGDDATYQRGRGLNATSYMCIRGWISPVVKIEITDPADRTPYWLTSTRHPEDLVRALNS</sequence>